<reference evidence="1 3" key="1">
    <citation type="submission" date="2017-06" db="EMBL/GenBank/DDBJ databases">
        <title>Complete genome sequence of Shewanella marisflavi EP1 associated with anaerobic 2,4-dinitrotoluene reduction and salt tolerance.</title>
        <authorList>
            <person name="Huang J."/>
        </authorList>
    </citation>
    <scope>NUCLEOTIDE SEQUENCE [LARGE SCALE GENOMIC DNA]</scope>
    <source>
        <strain evidence="1 3">EP1</strain>
    </source>
</reference>
<dbReference type="NCBIfam" id="TIGR03899">
    <property type="entry name" value="TIGR03899 family protein"/>
    <property type="match status" value="1"/>
</dbReference>
<dbReference type="AlphaFoldDB" id="A0AAC9XMB0"/>
<dbReference type="Pfam" id="PF10987">
    <property type="entry name" value="DUF2806"/>
    <property type="match status" value="1"/>
</dbReference>
<dbReference type="InterPro" id="IPR021254">
    <property type="entry name" value="DUF2806"/>
</dbReference>
<evidence type="ECO:0000313" key="4">
    <source>
        <dbReference type="Proteomes" id="UP000318758"/>
    </source>
</evidence>
<dbReference type="KEGG" id="smav:CFF01_03240"/>
<keyword evidence="4" id="KW-1185">Reference proteome</keyword>
<dbReference type="RefSeq" id="WP_033539871.1">
    <property type="nucleotide sequence ID" value="NZ_CP022272.1"/>
</dbReference>
<dbReference type="Proteomes" id="UP000318758">
    <property type="component" value="Chromosome"/>
</dbReference>
<dbReference type="EMBL" id="CP022272">
    <property type="protein sequence ID" value="ASJ95680.1"/>
    <property type="molecule type" value="Genomic_DNA"/>
</dbReference>
<dbReference type="Proteomes" id="UP000198233">
    <property type="component" value="Chromosome"/>
</dbReference>
<dbReference type="EMBL" id="CP041153">
    <property type="protein sequence ID" value="QDF74246.1"/>
    <property type="molecule type" value="Genomic_DNA"/>
</dbReference>
<evidence type="ECO:0000313" key="1">
    <source>
        <dbReference type="EMBL" id="ASJ95680.1"/>
    </source>
</evidence>
<evidence type="ECO:0000313" key="2">
    <source>
        <dbReference type="EMBL" id="QDF74246.1"/>
    </source>
</evidence>
<evidence type="ECO:0000313" key="3">
    <source>
        <dbReference type="Proteomes" id="UP000198233"/>
    </source>
</evidence>
<protein>
    <submittedName>
        <fullName evidence="1">TIGR03899 family protein</fullName>
    </submittedName>
</protein>
<sequence length="278" mass="31143">MAEIVNLSDSGSNQPDVSARRKALLLGRLIGLGSDEDYRPSQASIAERSDHRLRKLASRYQANLENIYAIALSHTPSDVTGTDLDPDWIHQFFQQAEQIHNRNMQALWGRILANEITSPGSFSLRSLATLRQLTHKEAQIFEKALGMAVTVNNETKLKLVIGFRHDGGFGQLFRKSDATQIALSQFGLPYSSILTLVDAGLLHRSEFETGQLNAKNPISFTLSGKRMTLTPKHGHLVFSYYRLTPTGDELAQLVRPKADEEYARALQALFKKDFKIDY</sequence>
<organism evidence="1 3">
    <name type="scientific">Shewanella marisflavi</name>
    <dbReference type="NCBI Taxonomy" id="260364"/>
    <lineage>
        <taxon>Bacteria</taxon>
        <taxon>Pseudomonadati</taxon>
        <taxon>Pseudomonadota</taxon>
        <taxon>Gammaproteobacteria</taxon>
        <taxon>Alteromonadales</taxon>
        <taxon>Shewanellaceae</taxon>
        <taxon>Shewanella</taxon>
    </lineage>
</organism>
<reference evidence="2 4" key="2">
    <citation type="submission" date="2019-06" db="EMBL/GenBank/DDBJ databases">
        <title>Complete genome of Shewanella marisflavi ECSMB14101, a mussel settlement-inducing bacterium isolated from East China Sea.</title>
        <authorList>
            <person name="Yang J."/>
            <person name="Liang X."/>
            <person name="Chang R."/>
            <person name="Peng L."/>
        </authorList>
    </citation>
    <scope>NUCLEOTIDE SEQUENCE [LARGE SCALE GENOMIC DNA]</scope>
    <source>
        <strain evidence="2 4">ECSMB14101</strain>
    </source>
</reference>
<name>A0AAC9XMB0_9GAMM</name>
<accession>A0AAC9XMB0</accession>
<gene>
    <name evidence="1" type="ORF">CFF01_03240</name>
    <name evidence="2" type="ORF">FGA12_03175</name>
</gene>
<proteinExistence type="predicted"/>